<dbReference type="NCBIfam" id="NF011105">
    <property type="entry name" value="PRK14532.1"/>
    <property type="match status" value="1"/>
</dbReference>
<dbReference type="PANTHER" id="PTHR23359">
    <property type="entry name" value="NUCLEOTIDE KINASE"/>
    <property type="match status" value="1"/>
</dbReference>
<evidence type="ECO:0000256" key="5">
    <source>
        <dbReference type="HAMAP-Rule" id="MF_00235"/>
    </source>
</evidence>
<comment type="caution">
    <text evidence="5">Lacks conserved residue(s) required for the propagation of feature annotation.</text>
</comment>
<keyword evidence="9" id="KW-1185">Reference proteome</keyword>
<dbReference type="PROSITE" id="PS00113">
    <property type="entry name" value="ADENYLATE_KINASE"/>
    <property type="match status" value="1"/>
</dbReference>
<dbReference type="CDD" id="cd01428">
    <property type="entry name" value="ADK"/>
    <property type="match status" value="1"/>
</dbReference>
<keyword evidence="5" id="KW-0963">Cytoplasm</keyword>
<evidence type="ECO:0000256" key="7">
    <source>
        <dbReference type="RuleBase" id="RU003331"/>
    </source>
</evidence>
<comment type="caution">
    <text evidence="8">The sequence shown here is derived from an EMBL/GenBank/DDBJ whole genome shotgun (WGS) entry which is preliminary data.</text>
</comment>
<sequence length="187" mass="20334">MRLLIMGPPGAGKGTQAKKIADRLTIPAISTGDILRGNVEDRTLLGREAKRYLDAGELVPDEIINGMVRGRLDEPDTKNGFLLDGFPRTLPQVGTLDDILADEGVALDRVLVLTADSDELVKRVLNRANESGRSDDTEDVIRRRLQVYADQTEPLLDVYAGRGVLVLVNGMGEISEVTDRVLTALAD</sequence>
<dbReference type="NCBIfam" id="NF011100">
    <property type="entry name" value="PRK14527.1"/>
    <property type="match status" value="1"/>
</dbReference>
<dbReference type="EC" id="2.7.4.3" evidence="5 7"/>
<dbReference type="NCBIfam" id="NF001381">
    <property type="entry name" value="PRK00279.1-3"/>
    <property type="match status" value="1"/>
</dbReference>
<gene>
    <name evidence="5" type="primary">adk</name>
    <name evidence="8" type="ORF">HEB94_004450</name>
</gene>
<dbReference type="NCBIfam" id="NF011101">
    <property type="entry name" value="PRK14528.1"/>
    <property type="match status" value="1"/>
</dbReference>
<comment type="function">
    <text evidence="5">Catalyzes the reversible transfer of the terminal phosphate group between ATP and AMP. Plays an important role in cellular energy homeostasis and in adenine nucleotide metabolism.</text>
</comment>
<reference evidence="8" key="1">
    <citation type="submission" date="2020-10" db="EMBL/GenBank/DDBJ databases">
        <title>Sequencing the genomes of 1000 actinobacteria strains.</title>
        <authorList>
            <person name="Klenk H.-P."/>
        </authorList>
    </citation>
    <scope>NUCLEOTIDE SEQUENCE</scope>
    <source>
        <strain evidence="8">DSM 45354</strain>
    </source>
</reference>
<dbReference type="InterPro" id="IPR000850">
    <property type="entry name" value="Adenylat/UMP-CMP_kin"/>
</dbReference>
<dbReference type="HAMAP" id="MF_00235">
    <property type="entry name" value="Adenylate_kinase_Adk"/>
    <property type="match status" value="1"/>
</dbReference>
<keyword evidence="5 7" id="KW-0067">ATP-binding</keyword>
<keyword evidence="1 5" id="KW-0808">Transferase</keyword>
<comment type="subcellular location">
    <subcellularLocation>
        <location evidence="5 7">Cytoplasm</location>
    </subcellularLocation>
</comment>
<keyword evidence="2 5" id="KW-0545">Nucleotide biosynthesis</keyword>
<dbReference type="GO" id="GO:0005524">
    <property type="term" value="F:ATP binding"/>
    <property type="evidence" value="ECO:0007669"/>
    <property type="project" value="UniProtKB-UniRule"/>
</dbReference>
<dbReference type="RefSeq" id="WP_192751526.1">
    <property type="nucleotide sequence ID" value="NZ_BAABJL010000207.1"/>
</dbReference>
<keyword evidence="3 5" id="KW-0547">Nucleotide-binding</keyword>
<feature type="binding site" evidence="5">
    <location>
        <position position="92"/>
    </location>
    <ligand>
        <name>AMP</name>
        <dbReference type="ChEBI" id="CHEBI:456215"/>
    </ligand>
</feature>
<comment type="subunit">
    <text evidence="5 7">Monomer.</text>
</comment>
<dbReference type="NCBIfam" id="NF011104">
    <property type="entry name" value="PRK14531.1"/>
    <property type="match status" value="1"/>
</dbReference>
<feature type="binding site" evidence="5">
    <location>
        <position position="36"/>
    </location>
    <ligand>
        <name>AMP</name>
        <dbReference type="ChEBI" id="CHEBI:456215"/>
    </ligand>
</feature>
<dbReference type="GO" id="GO:0004017">
    <property type="term" value="F:AMP kinase activity"/>
    <property type="evidence" value="ECO:0007669"/>
    <property type="project" value="UniProtKB-UniRule"/>
</dbReference>
<feature type="region of interest" description="NMP" evidence="5">
    <location>
        <begin position="30"/>
        <end position="59"/>
    </location>
</feature>
<dbReference type="GO" id="GO:0044209">
    <property type="term" value="P:AMP salvage"/>
    <property type="evidence" value="ECO:0007669"/>
    <property type="project" value="UniProtKB-UniRule"/>
</dbReference>
<comment type="similarity">
    <text evidence="5 6">Belongs to the adenylate kinase family.</text>
</comment>
<feature type="binding site" evidence="5">
    <location>
        <position position="144"/>
    </location>
    <ligand>
        <name>AMP</name>
        <dbReference type="ChEBI" id="CHEBI:456215"/>
    </ligand>
</feature>
<comment type="domain">
    <text evidence="5">Consists of three domains, a large central CORE domain and two small peripheral domains, NMPbind and LID, which undergo movements during catalysis. The LID domain closes over the site of phosphoryl transfer upon ATP binding. Assembling and dissambling the active center during each catalytic cycle provides an effective means to prevent ATP hydrolysis.</text>
</comment>
<comment type="pathway">
    <text evidence="5">Purine metabolism; AMP biosynthesis via salvage pathway; AMP from ADP: step 1/1.</text>
</comment>
<feature type="binding site" evidence="5">
    <location>
        <position position="133"/>
    </location>
    <ligand>
        <name>AMP</name>
        <dbReference type="ChEBI" id="CHEBI:456215"/>
    </ligand>
</feature>
<evidence type="ECO:0000256" key="3">
    <source>
        <dbReference type="ARBA" id="ARBA00022741"/>
    </source>
</evidence>
<feature type="binding site" evidence="5">
    <location>
        <begin position="57"/>
        <end position="59"/>
    </location>
    <ligand>
        <name>AMP</name>
        <dbReference type="ChEBI" id="CHEBI:456215"/>
    </ligand>
</feature>
<feature type="binding site" evidence="5">
    <location>
        <begin position="85"/>
        <end position="88"/>
    </location>
    <ligand>
        <name>AMP</name>
        <dbReference type="ChEBI" id="CHEBI:456215"/>
    </ligand>
</feature>
<feature type="binding site" evidence="5">
    <location>
        <position position="172"/>
    </location>
    <ligand>
        <name>ATP</name>
        <dbReference type="ChEBI" id="CHEBI:30616"/>
    </ligand>
</feature>
<dbReference type="SUPFAM" id="SSF52540">
    <property type="entry name" value="P-loop containing nucleoside triphosphate hydrolases"/>
    <property type="match status" value="1"/>
</dbReference>
<proteinExistence type="inferred from homology"/>
<dbReference type="Gene3D" id="3.40.50.300">
    <property type="entry name" value="P-loop containing nucleotide triphosphate hydrolases"/>
    <property type="match status" value="1"/>
</dbReference>
<dbReference type="PRINTS" id="PR00094">
    <property type="entry name" value="ADENYLTKNASE"/>
</dbReference>
<accession>A0A927N294</accession>
<feature type="binding site" evidence="5">
    <location>
        <position position="31"/>
    </location>
    <ligand>
        <name>AMP</name>
        <dbReference type="ChEBI" id="CHEBI:456215"/>
    </ligand>
</feature>
<evidence type="ECO:0000313" key="8">
    <source>
        <dbReference type="EMBL" id="MBE1607602.1"/>
    </source>
</evidence>
<protein>
    <recommendedName>
        <fullName evidence="5 7">Adenylate kinase</fullName>
        <shortName evidence="5">AK</shortName>
        <ecNumber evidence="5 7">2.7.4.3</ecNumber>
    </recommendedName>
    <alternativeName>
        <fullName evidence="5">ATP-AMP transphosphorylase</fullName>
    </alternativeName>
    <alternativeName>
        <fullName evidence="5">ATP:AMP phosphotransferase</fullName>
    </alternativeName>
    <alternativeName>
        <fullName evidence="5">Adenylate monophosphate kinase</fullName>
    </alternativeName>
</protein>
<dbReference type="InterPro" id="IPR033690">
    <property type="entry name" value="Adenylat_kinase_CS"/>
</dbReference>
<evidence type="ECO:0000256" key="4">
    <source>
        <dbReference type="ARBA" id="ARBA00022777"/>
    </source>
</evidence>
<evidence type="ECO:0000256" key="1">
    <source>
        <dbReference type="ARBA" id="ARBA00022679"/>
    </source>
</evidence>
<dbReference type="AlphaFoldDB" id="A0A927N294"/>
<feature type="binding site" evidence="5">
    <location>
        <begin position="10"/>
        <end position="15"/>
    </location>
    <ligand>
        <name>ATP</name>
        <dbReference type="ChEBI" id="CHEBI:30616"/>
    </ligand>
</feature>
<evidence type="ECO:0000256" key="2">
    <source>
        <dbReference type="ARBA" id="ARBA00022727"/>
    </source>
</evidence>
<dbReference type="InterPro" id="IPR027417">
    <property type="entry name" value="P-loop_NTPase"/>
</dbReference>
<organism evidence="8 9">
    <name type="scientific">Actinopolymorpha pittospori</name>
    <dbReference type="NCBI Taxonomy" id="648752"/>
    <lineage>
        <taxon>Bacteria</taxon>
        <taxon>Bacillati</taxon>
        <taxon>Actinomycetota</taxon>
        <taxon>Actinomycetes</taxon>
        <taxon>Propionibacteriales</taxon>
        <taxon>Actinopolymorphaceae</taxon>
        <taxon>Actinopolymorpha</taxon>
    </lineage>
</organism>
<name>A0A927N294_9ACTN</name>
<dbReference type="Pfam" id="PF00406">
    <property type="entry name" value="ADK"/>
    <property type="match status" value="1"/>
</dbReference>
<evidence type="ECO:0000256" key="6">
    <source>
        <dbReference type="RuleBase" id="RU003330"/>
    </source>
</evidence>
<evidence type="ECO:0000313" key="9">
    <source>
        <dbReference type="Proteomes" id="UP000638648"/>
    </source>
</evidence>
<feature type="binding site" evidence="5">
    <location>
        <position position="127"/>
    </location>
    <ligand>
        <name>ATP</name>
        <dbReference type="ChEBI" id="CHEBI:30616"/>
    </ligand>
</feature>
<comment type="catalytic activity">
    <reaction evidence="5 7">
        <text>AMP + ATP = 2 ADP</text>
        <dbReference type="Rhea" id="RHEA:12973"/>
        <dbReference type="ChEBI" id="CHEBI:30616"/>
        <dbReference type="ChEBI" id="CHEBI:456215"/>
        <dbReference type="ChEBI" id="CHEBI:456216"/>
        <dbReference type="EC" id="2.7.4.3"/>
    </reaction>
</comment>
<dbReference type="GO" id="GO:0005737">
    <property type="term" value="C:cytoplasm"/>
    <property type="evidence" value="ECO:0007669"/>
    <property type="project" value="UniProtKB-SubCell"/>
</dbReference>
<keyword evidence="4 5" id="KW-0418">Kinase</keyword>
<dbReference type="EMBL" id="JADBEM010000001">
    <property type="protein sequence ID" value="MBE1607602.1"/>
    <property type="molecule type" value="Genomic_DNA"/>
</dbReference>
<dbReference type="Proteomes" id="UP000638648">
    <property type="component" value="Unassembled WGS sequence"/>
</dbReference>